<dbReference type="RefSeq" id="WP_070364267.1">
    <property type="nucleotide sequence ID" value="NZ_CP016070.1"/>
</dbReference>
<dbReference type="KEGG" id="hhsr:HSR6_0287"/>
<sequence>MTAQPGVPNHESDAEIDLPCGEKKAVADLDLGMREFDCDCGETHAVVMDPHPPSRFLPEEVSDILAETIVTEGGEIEEFGTIPLMGLVMEAHPDRIVTHDASEDGTTGFAVAWIADFEAQRLHEIVVETVIDLMQEAVENAEADSAAAKFTRELATFDVEEFVADYREQRDFEDEFDEPV</sequence>
<keyword evidence="4" id="KW-1185">Reference proteome</keyword>
<reference evidence="4" key="2">
    <citation type="submission" date="2016-08" db="EMBL/GenBank/DDBJ databases">
        <title>Discovery of first anaerobic lithoheterotrophic haloarchae widely represented in hypersaline habitats.</title>
        <authorList>
            <person name="Sorokin D.Y."/>
            <person name="Kublanov I.V."/>
            <person name="Roman P."/>
            <person name="Sinninghe Damste J.S."/>
            <person name="Golyshin P.N."/>
            <person name="Rojo D."/>
            <person name="Ciordia S."/>
            <person name="Mena Md.C."/>
            <person name="Ferrer M."/>
            <person name="Smedile F."/>
            <person name="Messina E."/>
            <person name="La Cono V."/>
            <person name="Yakimov M.M."/>
        </authorList>
    </citation>
    <scope>NUCLEOTIDE SEQUENCE [LARGE SCALE GENOMIC DNA]</scope>
    <source>
        <strain evidence="4">HSR6</strain>
    </source>
</reference>
<dbReference type="Proteomes" id="UP000186165">
    <property type="component" value="Chromosome"/>
</dbReference>
<dbReference type="Pfam" id="PF19132">
    <property type="entry name" value="DUF5815"/>
    <property type="match status" value="1"/>
</dbReference>
<dbReference type="GeneID" id="30416812"/>
<dbReference type="AlphaFoldDB" id="A0A1D8S2A8"/>
<evidence type="ECO:0000313" key="2">
    <source>
        <dbReference type="EMBL" id="APE94754.1"/>
    </source>
</evidence>
<dbReference type="Proteomes" id="UP000185608">
    <property type="component" value="Chromosome"/>
</dbReference>
<accession>A0A1D8S2A8</accession>
<dbReference type="EMBL" id="CP016804">
    <property type="protein sequence ID" value="APE94754.1"/>
    <property type="molecule type" value="Genomic_DNA"/>
</dbReference>
<accession>A0A1J1A9G9</accession>
<organism evidence="1 3">
    <name type="scientific">Halodesulfurarchaeum formicicum</name>
    <dbReference type="NCBI Taxonomy" id="1873524"/>
    <lineage>
        <taxon>Archaea</taxon>
        <taxon>Methanobacteriati</taxon>
        <taxon>Methanobacteriota</taxon>
        <taxon>Stenosarchaea group</taxon>
        <taxon>Halobacteria</taxon>
        <taxon>Halobacteriales</taxon>
        <taxon>Halobacteriaceae</taxon>
        <taxon>Halodesulfurarchaeum</taxon>
    </lineage>
</organism>
<proteinExistence type="predicted"/>
<reference evidence="2" key="3">
    <citation type="journal article" date="2017" name="ISME J.">
        <title>Discovery of anaerobic lithoheterotrophic haloarchaea, ubiquitous in hypersaline habitats.</title>
        <authorList>
            <person name="Sorokin D.Y."/>
            <person name="Messina E."/>
            <person name="Smedile F."/>
            <person name="Roman P."/>
            <person name="Damste J.S.S."/>
            <person name="Ciordia S."/>
            <person name="Mena M.C."/>
            <person name="Ferrer M."/>
            <person name="Golyshin P.N."/>
            <person name="Kublanov I.V."/>
            <person name="Samarov N.I."/>
            <person name="Toshchakov S.V."/>
            <person name="La Cono V."/>
            <person name="Yakimov M.M."/>
        </authorList>
    </citation>
    <scope>NUCLEOTIDE SEQUENCE</scope>
    <source>
        <strain evidence="2">HSR6</strain>
    </source>
</reference>
<reference evidence="1 3" key="1">
    <citation type="submission" date="2016-06" db="EMBL/GenBank/DDBJ databases">
        <title>Discovery of anaerobic lithoheterotrophic haloarchaeon capable of sulfur respiration by hydrogen and formate.</title>
        <authorList>
            <person name="Sorokin D.Y."/>
            <person name="Kublanov I.V."/>
            <person name="Roman P."/>
            <person name="Sinninghe Damste J.S."/>
            <person name="Golyshin P.N."/>
            <person name="Rojo D."/>
            <person name="Ciordia S."/>
            <person name="Mena Md.C."/>
            <person name="Ferrer M."/>
            <person name="Smedile F."/>
            <person name="Messina E."/>
            <person name="La Cono V."/>
            <person name="Yakimov M.M."/>
        </authorList>
    </citation>
    <scope>NUCLEOTIDE SEQUENCE [LARGE SCALE GENOMIC DNA]</scope>
    <source>
        <strain evidence="1 3">HTSR1</strain>
    </source>
</reference>
<dbReference type="OrthoDB" id="156206at2157"/>
<evidence type="ECO:0000313" key="4">
    <source>
        <dbReference type="Proteomes" id="UP000186165"/>
    </source>
</evidence>
<evidence type="ECO:0000313" key="1">
    <source>
        <dbReference type="EMBL" id="AOW79502.1"/>
    </source>
</evidence>
<dbReference type="KEGG" id="halh:HTSR_0301"/>
<evidence type="ECO:0000313" key="3">
    <source>
        <dbReference type="Proteomes" id="UP000185608"/>
    </source>
</evidence>
<dbReference type="InterPro" id="IPR043853">
    <property type="entry name" value="DUF5815"/>
</dbReference>
<dbReference type="PATRIC" id="fig|1855411.3.peg.297"/>
<dbReference type="EMBL" id="CP016070">
    <property type="protein sequence ID" value="AOW79502.1"/>
    <property type="molecule type" value="Genomic_DNA"/>
</dbReference>
<name>A0A1D8S2A8_9EURY</name>
<protein>
    <submittedName>
        <fullName evidence="1">Uncharacterized protein</fullName>
    </submittedName>
</protein>
<gene>
    <name evidence="2" type="ORF">HSR6_0287</name>
    <name evidence="1" type="ORF">HTSR_0301</name>
</gene>
<dbReference type="STRING" id="1873524.HSR6_0287"/>